<dbReference type="AlphaFoldDB" id="A0A5C3N7E6"/>
<evidence type="ECO:0000313" key="1">
    <source>
        <dbReference type="EMBL" id="TFK53624.1"/>
    </source>
</evidence>
<protein>
    <submittedName>
        <fullName evidence="1">Uncharacterized protein</fullName>
    </submittedName>
</protein>
<gene>
    <name evidence="1" type="ORF">OE88DRAFT_1655837</name>
</gene>
<evidence type="ECO:0000313" key="2">
    <source>
        <dbReference type="Proteomes" id="UP000305948"/>
    </source>
</evidence>
<dbReference type="Proteomes" id="UP000305948">
    <property type="component" value="Unassembled WGS sequence"/>
</dbReference>
<accession>A0A5C3N7E6</accession>
<dbReference type="EMBL" id="ML213507">
    <property type="protein sequence ID" value="TFK53624.1"/>
    <property type="molecule type" value="Genomic_DNA"/>
</dbReference>
<reference evidence="1 2" key="1">
    <citation type="journal article" date="2019" name="Nat. Ecol. Evol.">
        <title>Megaphylogeny resolves global patterns of mushroom evolution.</title>
        <authorList>
            <person name="Varga T."/>
            <person name="Krizsan K."/>
            <person name="Foldi C."/>
            <person name="Dima B."/>
            <person name="Sanchez-Garcia M."/>
            <person name="Sanchez-Ramirez S."/>
            <person name="Szollosi G.J."/>
            <person name="Szarkandi J.G."/>
            <person name="Papp V."/>
            <person name="Albert L."/>
            <person name="Andreopoulos W."/>
            <person name="Angelini C."/>
            <person name="Antonin V."/>
            <person name="Barry K.W."/>
            <person name="Bougher N.L."/>
            <person name="Buchanan P."/>
            <person name="Buyck B."/>
            <person name="Bense V."/>
            <person name="Catcheside P."/>
            <person name="Chovatia M."/>
            <person name="Cooper J."/>
            <person name="Damon W."/>
            <person name="Desjardin D."/>
            <person name="Finy P."/>
            <person name="Geml J."/>
            <person name="Haridas S."/>
            <person name="Hughes K."/>
            <person name="Justo A."/>
            <person name="Karasinski D."/>
            <person name="Kautmanova I."/>
            <person name="Kiss B."/>
            <person name="Kocsube S."/>
            <person name="Kotiranta H."/>
            <person name="LaButti K.M."/>
            <person name="Lechner B.E."/>
            <person name="Liimatainen K."/>
            <person name="Lipzen A."/>
            <person name="Lukacs Z."/>
            <person name="Mihaltcheva S."/>
            <person name="Morgado L.N."/>
            <person name="Niskanen T."/>
            <person name="Noordeloos M.E."/>
            <person name="Ohm R.A."/>
            <person name="Ortiz-Santana B."/>
            <person name="Ovrebo C."/>
            <person name="Racz N."/>
            <person name="Riley R."/>
            <person name="Savchenko A."/>
            <person name="Shiryaev A."/>
            <person name="Soop K."/>
            <person name="Spirin V."/>
            <person name="Szebenyi C."/>
            <person name="Tomsovsky M."/>
            <person name="Tulloss R.E."/>
            <person name="Uehling J."/>
            <person name="Grigoriev I.V."/>
            <person name="Vagvolgyi C."/>
            <person name="Papp T."/>
            <person name="Martin F.M."/>
            <person name="Miettinen O."/>
            <person name="Hibbett D.S."/>
            <person name="Nagy L.G."/>
        </authorList>
    </citation>
    <scope>NUCLEOTIDE SEQUENCE [LARGE SCALE GENOMIC DNA]</scope>
    <source>
        <strain evidence="1 2">OMC1185</strain>
    </source>
</reference>
<sequence>MIALFGRRAWSAGSPTLLPRQPVATRCMGFLHPRSLPPGAVHNIAQIPCDHNPH</sequence>
<name>A0A5C3N7E6_9AGAM</name>
<keyword evidence="2" id="KW-1185">Reference proteome</keyword>
<proteinExistence type="predicted"/>
<organism evidence="1 2">
    <name type="scientific">Heliocybe sulcata</name>
    <dbReference type="NCBI Taxonomy" id="5364"/>
    <lineage>
        <taxon>Eukaryota</taxon>
        <taxon>Fungi</taxon>
        <taxon>Dikarya</taxon>
        <taxon>Basidiomycota</taxon>
        <taxon>Agaricomycotina</taxon>
        <taxon>Agaricomycetes</taxon>
        <taxon>Gloeophyllales</taxon>
        <taxon>Gloeophyllaceae</taxon>
        <taxon>Heliocybe</taxon>
    </lineage>
</organism>